<dbReference type="EMBL" id="QJKJ01005632">
    <property type="protein sequence ID" value="RDX89577.1"/>
    <property type="molecule type" value="Genomic_DNA"/>
</dbReference>
<keyword evidence="3" id="KW-1185">Reference proteome</keyword>
<feature type="non-terminal residue" evidence="2">
    <location>
        <position position="1"/>
    </location>
</feature>
<name>A0A371GG99_MUCPR</name>
<evidence type="ECO:0000313" key="3">
    <source>
        <dbReference type="Proteomes" id="UP000257109"/>
    </source>
</evidence>
<dbReference type="Proteomes" id="UP000257109">
    <property type="component" value="Unassembled WGS sequence"/>
</dbReference>
<protein>
    <recommendedName>
        <fullName evidence="1">Reverse transcriptase Ty1/copia-type domain-containing protein</fullName>
    </recommendedName>
</protein>
<accession>A0A371GG99</accession>
<comment type="caution">
    <text evidence="2">The sequence shown here is derived from an EMBL/GenBank/DDBJ whole genome shotgun (WGS) entry which is preliminary data.</text>
</comment>
<sequence>MKVQMDFTASNHVWNLIELPNVNDFLKQRKTHKATLRDIRQDLLPKDSLKKKELTTQRHFLLYERKSNYGEHLVCKLDKSIYGLKQASYQWPLLHLVLKKTSWIIVSESKICFLLLHVDDILLATNNKGLLYRGETSYVISIKIHRERSRGILGLSQENYINTVLEIFNMKDCSPSITPIMKGDKLNLS</sequence>
<reference evidence="2" key="1">
    <citation type="submission" date="2018-05" db="EMBL/GenBank/DDBJ databases">
        <title>Draft genome of Mucuna pruriens seed.</title>
        <authorList>
            <person name="Nnadi N.E."/>
            <person name="Vos R."/>
            <person name="Hasami M.H."/>
            <person name="Devisetty U.K."/>
            <person name="Aguiy J.C."/>
        </authorList>
    </citation>
    <scope>NUCLEOTIDE SEQUENCE [LARGE SCALE GENOMIC DNA]</scope>
    <source>
        <strain evidence="2">JCA_2017</strain>
    </source>
</reference>
<gene>
    <name evidence="2" type="ORF">CR513_28682</name>
</gene>
<dbReference type="OrthoDB" id="1436818at2759"/>
<dbReference type="Pfam" id="PF07727">
    <property type="entry name" value="RVT_2"/>
    <property type="match status" value="1"/>
</dbReference>
<dbReference type="InterPro" id="IPR013103">
    <property type="entry name" value="RVT_2"/>
</dbReference>
<evidence type="ECO:0000259" key="1">
    <source>
        <dbReference type="Pfam" id="PF07727"/>
    </source>
</evidence>
<organism evidence="2 3">
    <name type="scientific">Mucuna pruriens</name>
    <name type="common">Velvet bean</name>
    <name type="synonym">Dolichos pruriens</name>
    <dbReference type="NCBI Taxonomy" id="157652"/>
    <lineage>
        <taxon>Eukaryota</taxon>
        <taxon>Viridiplantae</taxon>
        <taxon>Streptophyta</taxon>
        <taxon>Embryophyta</taxon>
        <taxon>Tracheophyta</taxon>
        <taxon>Spermatophyta</taxon>
        <taxon>Magnoliopsida</taxon>
        <taxon>eudicotyledons</taxon>
        <taxon>Gunneridae</taxon>
        <taxon>Pentapetalae</taxon>
        <taxon>rosids</taxon>
        <taxon>fabids</taxon>
        <taxon>Fabales</taxon>
        <taxon>Fabaceae</taxon>
        <taxon>Papilionoideae</taxon>
        <taxon>50 kb inversion clade</taxon>
        <taxon>NPAAA clade</taxon>
        <taxon>indigoferoid/millettioid clade</taxon>
        <taxon>Phaseoleae</taxon>
        <taxon>Mucuna</taxon>
    </lineage>
</organism>
<dbReference type="AlphaFoldDB" id="A0A371GG99"/>
<evidence type="ECO:0000313" key="2">
    <source>
        <dbReference type="EMBL" id="RDX89577.1"/>
    </source>
</evidence>
<feature type="domain" description="Reverse transcriptase Ty1/copia-type" evidence="1">
    <location>
        <begin position="71"/>
        <end position="182"/>
    </location>
</feature>
<proteinExistence type="predicted"/>